<evidence type="ECO:0000313" key="1">
    <source>
        <dbReference type="EMBL" id="OWZ02100.1"/>
    </source>
</evidence>
<reference evidence="2" key="1">
    <citation type="submission" date="2017-03" db="EMBL/GenBank/DDBJ databases">
        <title>Phytopthora megakarya and P. palmivora, two closely related causual agents of cacao black pod achieved similar genome size and gene model numbers by different mechanisms.</title>
        <authorList>
            <person name="Ali S."/>
            <person name="Shao J."/>
            <person name="Larry D.J."/>
            <person name="Kronmiller B."/>
            <person name="Shen D."/>
            <person name="Strem M.D."/>
            <person name="Melnick R.L."/>
            <person name="Guiltinan M.J."/>
            <person name="Tyler B.M."/>
            <person name="Meinhardt L.W."/>
            <person name="Bailey B.A."/>
        </authorList>
    </citation>
    <scope>NUCLEOTIDE SEQUENCE [LARGE SCALE GENOMIC DNA]</scope>
    <source>
        <strain evidence="2">zdho120</strain>
    </source>
</reference>
<proteinExistence type="predicted"/>
<evidence type="ECO:0000313" key="2">
    <source>
        <dbReference type="Proteomes" id="UP000198211"/>
    </source>
</evidence>
<accession>A0A225VC87</accession>
<dbReference type="AlphaFoldDB" id="A0A225VC87"/>
<protein>
    <submittedName>
        <fullName evidence="1">RxLR effector protein</fullName>
    </submittedName>
</protein>
<dbReference type="EMBL" id="NBNE01006398">
    <property type="protein sequence ID" value="OWZ02100.1"/>
    <property type="molecule type" value="Genomic_DNA"/>
</dbReference>
<name>A0A225VC87_9STRA</name>
<dbReference type="OrthoDB" id="126966at2759"/>
<organism evidence="1 2">
    <name type="scientific">Phytophthora megakarya</name>
    <dbReference type="NCBI Taxonomy" id="4795"/>
    <lineage>
        <taxon>Eukaryota</taxon>
        <taxon>Sar</taxon>
        <taxon>Stramenopiles</taxon>
        <taxon>Oomycota</taxon>
        <taxon>Peronosporomycetes</taxon>
        <taxon>Peronosporales</taxon>
        <taxon>Peronosporaceae</taxon>
        <taxon>Phytophthora</taxon>
    </lineage>
</organism>
<comment type="caution">
    <text evidence="1">The sequence shown here is derived from an EMBL/GenBank/DDBJ whole genome shotgun (WGS) entry which is preliminary data.</text>
</comment>
<keyword evidence="2" id="KW-1185">Reference proteome</keyword>
<dbReference type="Proteomes" id="UP000198211">
    <property type="component" value="Unassembled WGS sequence"/>
</dbReference>
<sequence length="174" mass="20061">MIATLTAKYGDEGLAKLFQAAKNVPESEAVATKLQTEQMWVWLTNGNSIDAVLKLLKLDDGVDKVFMNPNLKSWEDYIQFYNKFMDEKPTTTIDSLMKFYGDETVAKMLEAATKAPNARKIATDLQTAQFTQWLREGAKPAQIWKLLNMNKQTWMTNPDAQVFYKYVEFYKLHK</sequence>
<gene>
    <name evidence="1" type="ORF">PHMEG_00026398</name>
</gene>